<dbReference type="InterPro" id="IPR003819">
    <property type="entry name" value="TauD/TfdA-like"/>
</dbReference>
<dbReference type="GO" id="GO:0045329">
    <property type="term" value="P:carnitine biosynthetic process"/>
    <property type="evidence" value="ECO:0007669"/>
    <property type="project" value="TreeGrafter"/>
</dbReference>
<dbReference type="RefSeq" id="WP_112056169.1">
    <property type="nucleotide sequence ID" value="NZ_QLSX01000014.1"/>
</dbReference>
<evidence type="ECO:0000256" key="5">
    <source>
        <dbReference type="ARBA" id="ARBA00022723"/>
    </source>
</evidence>
<name>A0A328XQC5_9GAMM</name>
<sequence length="363" mass="40614">MSISGHLSQSADGQQLHLHYDGKDLELDALWLRERTPDADTLDPQTGQRLIEAADLPLDLAILTATAEGDRLDIRFSDGHQSCFSLAALNEEVTPSDEFAERRLWDSRLSDIPHSAFSAAVNDDGALLELLENLHRFGFVRVDGVPDEAEGMQTLMARIGPLRRTNWGGVADVKSVANAYDLTMTQRGLEPHTDNPYRDPIPGFVWLHCLANAAGGGDNTLVDGFSAAQRLREEDPEAFACLTRVTPGFCYHDETTRLESEGPLIELDGQDHLMRVRFSNRTERVSARPGAELRRYYAARQAFYRLITSEALTLNIKLEAGQMLIMDNYRLLHGRTSFHLENGVRHMRQGYVDQDPLIFTGQP</sequence>
<keyword evidence="5" id="KW-0479">Metal-binding</keyword>
<comment type="caution">
    <text evidence="16">The sequence shown here is derived from an EMBL/GenBank/DDBJ whole genome shotgun (WGS) entry which is preliminary data.</text>
</comment>
<dbReference type="PANTHER" id="PTHR10696:SF51">
    <property type="entry name" value="TRIMETHYLLYSINE DIOXYGENASE, MITOCHONDRIAL"/>
    <property type="match status" value="1"/>
</dbReference>
<comment type="similarity">
    <text evidence="3">Belongs to the gamma-BBH/TMLD family.</text>
</comment>
<comment type="function">
    <text evidence="12">Converts trimethyllysine (TML) into hydroxytrimethyllysine (HTML).</text>
</comment>
<dbReference type="EMBL" id="QLSX01000014">
    <property type="protein sequence ID" value="RAR57637.1"/>
    <property type="molecule type" value="Genomic_DNA"/>
</dbReference>
<evidence type="ECO:0000256" key="2">
    <source>
        <dbReference type="ARBA" id="ARBA00001961"/>
    </source>
</evidence>
<evidence type="ECO:0000256" key="3">
    <source>
        <dbReference type="ARBA" id="ARBA00008654"/>
    </source>
</evidence>
<dbReference type="EC" id="1.14.11.8" evidence="4"/>
<evidence type="ECO:0000313" key="16">
    <source>
        <dbReference type="EMBL" id="RAR57637.1"/>
    </source>
</evidence>
<evidence type="ECO:0000313" key="17">
    <source>
        <dbReference type="Proteomes" id="UP000249700"/>
    </source>
</evidence>
<comment type="catalytic activity">
    <reaction evidence="13">
        <text>N(6),N(6),N(6)-trimethyl-L-lysine + 2-oxoglutarate + O2 = (3S)-3-hydroxy-N(6),N(6),N(6)-trimethyl-L-lysine + succinate + CO2</text>
        <dbReference type="Rhea" id="RHEA:14181"/>
        <dbReference type="ChEBI" id="CHEBI:15379"/>
        <dbReference type="ChEBI" id="CHEBI:16526"/>
        <dbReference type="ChEBI" id="CHEBI:16810"/>
        <dbReference type="ChEBI" id="CHEBI:30031"/>
        <dbReference type="ChEBI" id="CHEBI:58100"/>
        <dbReference type="ChEBI" id="CHEBI:141499"/>
        <dbReference type="EC" id="1.14.11.8"/>
    </reaction>
</comment>
<evidence type="ECO:0000256" key="10">
    <source>
        <dbReference type="ARBA" id="ARBA00031778"/>
    </source>
</evidence>
<keyword evidence="8" id="KW-0408">Iron</keyword>
<evidence type="ECO:0000256" key="1">
    <source>
        <dbReference type="ARBA" id="ARBA00001954"/>
    </source>
</evidence>
<dbReference type="Pfam" id="PF06155">
    <property type="entry name" value="GBBH-like_N"/>
    <property type="match status" value="1"/>
</dbReference>
<feature type="domain" description="Gamma-butyrobetaine hydroxylase-like N-terminal" evidence="15">
    <location>
        <begin position="10"/>
        <end position="89"/>
    </location>
</feature>
<evidence type="ECO:0000256" key="6">
    <source>
        <dbReference type="ARBA" id="ARBA00022964"/>
    </source>
</evidence>
<keyword evidence="6 16" id="KW-0223">Dioxygenase</keyword>
<protein>
    <recommendedName>
        <fullName evidence="4">trimethyllysine dioxygenase</fullName>
        <ecNumber evidence="4">1.14.11.8</ecNumber>
    </recommendedName>
    <alternativeName>
        <fullName evidence="10">Epsilon-trimethyllysine 2-oxoglutarate dioxygenase</fullName>
    </alternativeName>
    <alternativeName>
        <fullName evidence="9">TML hydroxylase</fullName>
    </alternativeName>
    <alternativeName>
        <fullName evidence="11">TML-alpha-ketoglutarate dioxygenase</fullName>
    </alternativeName>
</protein>
<dbReference type="OrthoDB" id="979809at2"/>
<dbReference type="AlphaFoldDB" id="A0A328XQC5"/>
<evidence type="ECO:0000256" key="11">
    <source>
        <dbReference type="ARBA" id="ARBA00032283"/>
    </source>
</evidence>
<dbReference type="GO" id="GO:0050353">
    <property type="term" value="F:trimethyllysine dioxygenase activity"/>
    <property type="evidence" value="ECO:0007669"/>
    <property type="project" value="UniProtKB-EC"/>
</dbReference>
<accession>A0A328XQC5</accession>
<dbReference type="PANTHER" id="PTHR10696">
    <property type="entry name" value="GAMMA-BUTYROBETAINE HYDROXYLASE-RELATED"/>
    <property type="match status" value="1"/>
</dbReference>
<proteinExistence type="inferred from homology"/>
<evidence type="ECO:0000256" key="12">
    <source>
        <dbReference type="ARBA" id="ARBA00046008"/>
    </source>
</evidence>
<dbReference type="InterPro" id="IPR050411">
    <property type="entry name" value="AlphaKG_dependent_hydroxylases"/>
</dbReference>
<dbReference type="SUPFAM" id="SSF51197">
    <property type="entry name" value="Clavaminate synthase-like"/>
    <property type="match status" value="1"/>
</dbReference>
<reference evidence="16 17" key="1">
    <citation type="submission" date="2018-06" db="EMBL/GenBank/DDBJ databases">
        <title>Comparative analysis of microorganisms from saline springs in Andes Mountain Range, Colombia.</title>
        <authorList>
            <person name="Rubin E."/>
        </authorList>
    </citation>
    <scope>NUCLEOTIDE SEQUENCE [LARGE SCALE GENOMIC DNA]</scope>
    <source>
        <strain evidence="16 17">USBA-857</strain>
    </source>
</reference>
<dbReference type="Pfam" id="PF02668">
    <property type="entry name" value="TauD"/>
    <property type="match status" value="1"/>
</dbReference>
<evidence type="ECO:0000256" key="13">
    <source>
        <dbReference type="ARBA" id="ARBA00049334"/>
    </source>
</evidence>
<evidence type="ECO:0000256" key="7">
    <source>
        <dbReference type="ARBA" id="ARBA00023002"/>
    </source>
</evidence>
<evidence type="ECO:0000259" key="15">
    <source>
        <dbReference type="Pfam" id="PF06155"/>
    </source>
</evidence>
<comment type="cofactor">
    <cofactor evidence="2">
        <name>L-ascorbate</name>
        <dbReference type="ChEBI" id="CHEBI:38290"/>
    </cofactor>
</comment>
<dbReference type="Gene3D" id="3.60.130.10">
    <property type="entry name" value="Clavaminate synthase-like"/>
    <property type="match status" value="1"/>
</dbReference>
<dbReference type="CDD" id="cd00250">
    <property type="entry name" value="CAS_like"/>
    <property type="match status" value="1"/>
</dbReference>
<dbReference type="InterPro" id="IPR038492">
    <property type="entry name" value="GBBH-like_N_sf"/>
</dbReference>
<evidence type="ECO:0000256" key="8">
    <source>
        <dbReference type="ARBA" id="ARBA00023004"/>
    </source>
</evidence>
<dbReference type="Gene3D" id="3.30.2020.30">
    <property type="match status" value="1"/>
</dbReference>
<dbReference type="InterPro" id="IPR010376">
    <property type="entry name" value="GBBH-like_N"/>
</dbReference>
<dbReference type="GO" id="GO:0046872">
    <property type="term" value="F:metal ion binding"/>
    <property type="evidence" value="ECO:0007669"/>
    <property type="project" value="UniProtKB-KW"/>
</dbReference>
<gene>
    <name evidence="16" type="ORF">BCL93_1142</name>
</gene>
<keyword evidence="7" id="KW-0560">Oxidoreductase</keyword>
<organism evidence="16 17">
    <name type="scientific">Onishia taeanensis</name>
    <dbReference type="NCBI Taxonomy" id="284577"/>
    <lineage>
        <taxon>Bacteria</taxon>
        <taxon>Pseudomonadati</taxon>
        <taxon>Pseudomonadota</taxon>
        <taxon>Gammaproteobacteria</taxon>
        <taxon>Oceanospirillales</taxon>
        <taxon>Halomonadaceae</taxon>
        <taxon>Onishia</taxon>
    </lineage>
</organism>
<evidence type="ECO:0000256" key="9">
    <source>
        <dbReference type="ARBA" id="ARBA00030363"/>
    </source>
</evidence>
<evidence type="ECO:0000259" key="14">
    <source>
        <dbReference type="Pfam" id="PF02668"/>
    </source>
</evidence>
<dbReference type="InterPro" id="IPR042098">
    <property type="entry name" value="TauD-like_sf"/>
</dbReference>
<dbReference type="Proteomes" id="UP000249700">
    <property type="component" value="Unassembled WGS sequence"/>
</dbReference>
<comment type="cofactor">
    <cofactor evidence="1">
        <name>Fe(2+)</name>
        <dbReference type="ChEBI" id="CHEBI:29033"/>
    </cofactor>
</comment>
<evidence type="ECO:0000256" key="4">
    <source>
        <dbReference type="ARBA" id="ARBA00012267"/>
    </source>
</evidence>
<feature type="domain" description="TauD/TfdA-like" evidence="14">
    <location>
        <begin position="124"/>
        <end position="351"/>
    </location>
</feature>